<dbReference type="Gene3D" id="1.10.30.50">
    <property type="match status" value="1"/>
</dbReference>
<dbReference type="InterPro" id="IPR003615">
    <property type="entry name" value="HNH_nuc"/>
</dbReference>
<accession>A0ABW0FVU1</accession>
<name>A0ABW0FVU1_9CAUL</name>
<evidence type="ECO:0000259" key="1">
    <source>
        <dbReference type="Pfam" id="PF14279"/>
    </source>
</evidence>
<reference evidence="3" key="1">
    <citation type="journal article" date="2019" name="Int. J. Syst. Evol. Microbiol.">
        <title>The Global Catalogue of Microorganisms (GCM) 10K type strain sequencing project: providing services to taxonomists for standard genome sequencing and annotation.</title>
        <authorList>
            <consortium name="The Broad Institute Genomics Platform"/>
            <consortium name="The Broad Institute Genome Sequencing Center for Infectious Disease"/>
            <person name="Wu L."/>
            <person name="Ma J."/>
        </authorList>
    </citation>
    <scope>NUCLEOTIDE SEQUENCE [LARGE SCALE GENOMIC DNA]</scope>
    <source>
        <strain evidence="3">JCM 12125</strain>
    </source>
</reference>
<dbReference type="CDD" id="cd00085">
    <property type="entry name" value="HNHc"/>
    <property type="match status" value="1"/>
</dbReference>
<protein>
    <submittedName>
        <fullName evidence="2">HNH endonuclease</fullName>
    </submittedName>
</protein>
<dbReference type="InterPro" id="IPR029471">
    <property type="entry name" value="HNH_5"/>
</dbReference>
<dbReference type="RefSeq" id="WP_374036856.1">
    <property type="nucleotide sequence ID" value="NZ_CP169082.1"/>
</dbReference>
<keyword evidence="2" id="KW-0540">Nuclease</keyword>
<keyword evidence="2" id="KW-0378">Hydrolase</keyword>
<dbReference type="Pfam" id="PF14279">
    <property type="entry name" value="HNH_5"/>
    <property type="match status" value="1"/>
</dbReference>
<dbReference type="EMBL" id="JBHSLF010000042">
    <property type="protein sequence ID" value="MFC5345219.1"/>
    <property type="molecule type" value="Genomic_DNA"/>
</dbReference>
<keyword evidence="3" id="KW-1185">Reference proteome</keyword>
<keyword evidence="2" id="KW-0255">Endonuclease</keyword>
<feature type="domain" description="HNH endonuclease 5" evidence="1">
    <location>
        <begin position="161"/>
        <end position="187"/>
    </location>
</feature>
<dbReference type="Proteomes" id="UP001596152">
    <property type="component" value="Unassembled WGS sequence"/>
</dbReference>
<proteinExistence type="predicted"/>
<dbReference type="GO" id="GO:0004519">
    <property type="term" value="F:endonuclease activity"/>
    <property type="evidence" value="ECO:0007669"/>
    <property type="project" value="UniProtKB-KW"/>
</dbReference>
<organism evidence="2 3">
    <name type="scientific">Brevundimonas staleyi</name>
    <dbReference type="NCBI Taxonomy" id="74326"/>
    <lineage>
        <taxon>Bacteria</taxon>
        <taxon>Pseudomonadati</taxon>
        <taxon>Pseudomonadota</taxon>
        <taxon>Alphaproteobacteria</taxon>
        <taxon>Caulobacterales</taxon>
        <taxon>Caulobacteraceae</taxon>
        <taxon>Brevundimonas</taxon>
    </lineage>
</organism>
<evidence type="ECO:0000313" key="2">
    <source>
        <dbReference type="EMBL" id="MFC5345219.1"/>
    </source>
</evidence>
<evidence type="ECO:0000313" key="3">
    <source>
        <dbReference type="Proteomes" id="UP001596152"/>
    </source>
</evidence>
<gene>
    <name evidence="2" type="ORF">ACFPIE_14970</name>
</gene>
<sequence>MSLNSAAPDYFSPRRCLRDPPAEVVLACSLLSEAADFHVLGNSANAERLLRDADIKTLTAWTDSLWGSRKNHPEQVHFQRYRVVEGSPAYLPKSARVAVRMPTSAEKSQVIERWGRHCVFCGIPLIRPEVRRAFAKWYPTAVSWGTETYGQHAAFQCMWMQFDHVIPHSRGGDNSLENIVVTCAGCNFGRMSWTLDELGLVDPRLETRRPSNWDGLERVFAKPLG</sequence>
<comment type="caution">
    <text evidence="2">The sequence shown here is derived from an EMBL/GenBank/DDBJ whole genome shotgun (WGS) entry which is preliminary data.</text>
</comment>